<keyword evidence="4" id="KW-1185">Reference proteome</keyword>
<dbReference type="PANTHER" id="PTHR10039:SF14">
    <property type="entry name" value="NACHT DOMAIN-CONTAINING PROTEIN"/>
    <property type="match status" value="1"/>
</dbReference>
<evidence type="ECO:0000313" key="3">
    <source>
        <dbReference type="EMBL" id="KAF5353344.1"/>
    </source>
</evidence>
<dbReference type="Proteomes" id="UP000559027">
    <property type="component" value="Unassembled WGS sequence"/>
</dbReference>
<dbReference type="PANTHER" id="PTHR10039">
    <property type="entry name" value="AMELOGENIN"/>
    <property type="match status" value="1"/>
</dbReference>
<accession>A0A8H5D484</accession>
<comment type="caution">
    <text evidence="3">The sequence shown here is derived from an EMBL/GenBank/DDBJ whole genome shotgun (WGS) entry which is preliminary data.</text>
</comment>
<dbReference type="OrthoDB" id="3266532at2759"/>
<evidence type="ECO:0000313" key="4">
    <source>
        <dbReference type="Proteomes" id="UP000559027"/>
    </source>
</evidence>
<dbReference type="InterPro" id="IPR027417">
    <property type="entry name" value="P-loop_NTPase"/>
</dbReference>
<protein>
    <recommendedName>
        <fullName evidence="2">Nephrocystin 3-like N-terminal domain-containing protein</fullName>
    </recommendedName>
</protein>
<dbReference type="Gene3D" id="3.40.50.300">
    <property type="entry name" value="P-loop containing nucleotide triphosphate hydrolases"/>
    <property type="match status" value="1"/>
</dbReference>
<proteinExistence type="predicted"/>
<dbReference type="AlphaFoldDB" id="A0A8H5D484"/>
<dbReference type="Pfam" id="PF24883">
    <property type="entry name" value="NPHP3_N"/>
    <property type="match status" value="1"/>
</dbReference>
<dbReference type="EMBL" id="JAACJO010000010">
    <property type="protein sequence ID" value="KAF5353344.1"/>
    <property type="molecule type" value="Genomic_DNA"/>
</dbReference>
<gene>
    <name evidence="3" type="ORF">D9756_007795</name>
</gene>
<reference evidence="3 4" key="1">
    <citation type="journal article" date="2020" name="ISME J.">
        <title>Uncovering the hidden diversity of litter-decomposition mechanisms in mushroom-forming fungi.</title>
        <authorList>
            <person name="Floudas D."/>
            <person name="Bentzer J."/>
            <person name="Ahren D."/>
            <person name="Johansson T."/>
            <person name="Persson P."/>
            <person name="Tunlid A."/>
        </authorList>
    </citation>
    <scope>NUCLEOTIDE SEQUENCE [LARGE SCALE GENOMIC DNA]</scope>
    <source>
        <strain evidence="3 4">CBS 146.42</strain>
    </source>
</reference>
<keyword evidence="1" id="KW-0677">Repeat</keyword>
<sequence length="766" mass="86603">MHRIQKTNKSNTSSNNAGVTQLQHLTFTHLTSPPRVSMPLFAFAKGLSFFGGTFTDNSVVVNNVTNGPNGIDILLETAELDAAFNSSARDPPPRCYPGTREQYIDDIVHWAIPSTSSNTTPALLWMKGLAGVGKSAIAQTCTERLKALPTPCLAFFFSINGRNKAERLFPTIAYQLSTLFPNYRNILDQTIQRDKTLVTRTLEAQLQCLILEPLQELERQNMGIKGRIPIIIDGLDECEGAEHQARIIEVIASSSRGSPNPFCWAFFSRPEARIEATFSRGDISSITRIITLPISRDDANGEIELYLRAGFVDILRVWNLPTDTPWPSEDAIRTLVDAASGLFIFVATVLRFVGQTNWMGPEEPLQIVLENISGGRNRGSSDQVNPFTELDSLYRLILNRIPERMLHSIRLLLFMLVWGWSFVPDRGRSSVFLGNFLQLSPMQFKVICNQLSSVLNFQEQLTPFPDSGVDDTVTTSSAQIWHEFIHEQLGGSISFYHKSFYDYLHNSMRSVPIGPMSSNEDSWTPSFSMFQAMPDFVDHCLKLNDDYANSFTYRGNECGIPVSAYPLSSPTLNNHANSILKVALYVAAQIHLRRLCFVPFHSIWNNPDAQERLLNLDYRKSFLIETSFLCGPGDLGSKPRVSYTGMIRFEPGIRIFQSTGGQLEKLDFGKIKQRIHSLCEFGILYKLDSNLMNGMDLQTQCESGLYAYGEGEKSLFWYYEFDPRDPRYRELETVDLVRGLDVYRRESFASWECLLDEEEPRLQKSC</sequence>
<organism evidence="3 4">
    <name type="scientific">Leucocoprinus leucothites</name>
    <dbReference type="NCBI Taxonomy" id="201217"/>
    <lineage>
        <taxon>Eukaryota</taxon>
        <taxon>Fungi</taxon>
        <taxon>Dikarya</taxon>
        <taxon>Basidiomycota</taxon>
        <taxon>Agaricomycotina</taxon>
        <taxon>Agaricomycetes</taxon>
        <taxon>Agaricomycetidae</taxon>
        <taxon>Agaricales</taxon>
        <taxon>Agaricineae</taxon>
        <taxon>Agaricaceae</taxon>
        <taxon>Leucocoprinus</taxon>
    </lineage>
</organism>
<feature type="domain" description="Nephrocystin 3-like N-terminal" evidence="2">
    <location>
        <begin position="117"/>
        <end position="269"/>
    </location>
</feature>
<name>A0A8H5D484_9AGAR</name>
<evidence type="ECO:0000259" key="2">
    <source>
        <dbReference type="Pfam" id="PF24883"/>
    </source>
</evidence>
<dbReference type="SUPFAM" id="SSF52540">
    <property type="entry name" value="P-loop containing nucleoside triphosphate hydrolases"/>
    <property type="match status" value="1"/>
</dbReference>
<dbReference type="InterPro" id="IPR056884">
    <property type="entry name" value="NPHP3-like_N"/>
</dbReference>
<evidence type="ECO:0000256" key="1">
    <source>
        <dbReference type="ARBA" id="ARBA00022737"/>
    </source>
</evidence>